<dbReference type="EMBL" id="JADAKE010000002">
    <property type="protein sequence ID" value="MBF8807181.1"/>
    <property type="molecule type" value="Genomic_DNA"/>
</dbReference>
<organism evidence="1 2">
    <name type="scientific">Enterococcus lacertideformus</name>
    <dbReference type="NCBI Taxonomy" id="2771493"/>
    <lineage>
        <taxon>Bacteria</taxon>
        <taxon>Bacillati</taxon>
        <taxon>Bacillota</taxon>
        <taxon>Bacilli</taxon>
        <taxon>Lactobacillales</taxon>
        <taxon>Enterococcaceae</taxon>
        <taxon>Enterococcus</taxon>
    </lineage>
</organism>
<dbReference type="Proteomes" id="UP000637757">
    <property type="component" value="Unassembled WGS sequence"/>
</dbReference>
<keyword evidence="2" id="KW-1185">Reference proteome</keyword>
<comment type="caution">
    <text evidence="1">The sequence shown here is derived from an EMBL/GenBank/DDBJ whole genome shotgun (WGS) entry which is preliminary data.</text>
</comment>
<reference evidence="1" key="1">
    <citation type="submission" date="2020-09" db="EMBL/GenBank/DDBJ databases">
        <title>Genomic insights into the novelty and pathogenicity of a unique biofilm-forming Enterococcus sp. bacteria (Enterococcus lacertideformus) identified in reptiles.</title>
        <authorList>
            <person name="Agius J.E."/>
            <person name="Phalen D.N."/>
            <person name="Rose K."/>
            <person name="Eden J.-S."/>
        </authorList>
    </citation>
    <scope>NUCLEOTIDE SEQUENCE</scope>
    <source>
        <strain evidence="1">PHRS 0518</strain>
    </source>
</reference>
<gene>
    <name evidence="1" type="ORF">IC227_00635</name>
</gene>
<protein>
    <submittedName>
        <fullName evidence="1">Uncharacterized protein</fullName>
    </submittedName>
</protein>
<evidence type="ECO:0000313" key="1">
    <source>
        <dbReference type="EMBL" id="MBF8807181.1"/>
    </source>
</evidence>
<evidence type="ECO:0000313" key="2">
    <source>
        <dbReference type="Proteomes" id="UP000637757"/>
    </source>
</evidence>
<sequence length="272" mass="31744">MLSVSNAITYSELFDFSNSKKFLLLTDFISEVYPNDDDNRKEIMSEVQNRPHGAMAKLFNSDKKLYKQFLRIELAEDFDRAQSVIGDIKICRLKKQEKDELIADVNRRLAKFKPREIVLARSMKKLEAGDKSLSQKFRAISEDSLEWKKEIEKVRNLIIENQFNQTIKEKIQNDPVLTEELRNILLKNIEVSNISPSSKESMNREKSKGEEKIVACFLYSHYTDLENQKKIVLTKVQPFKDSLQTINSKFLDILKKNRKRSANSFRKVPETA</sequence>
<name>A0A931FBU6_9ENTE</name>
<accession>A0A931FBU6</accession>
<dbReference type="AlphaFoldDB" id="A0A931FBU6"/>
<proteinExistence type="predicted"/>